<gene>
    <name evidence="2" type="ORF">BD626DRAFT_519496</name>
</gene>
<keyword evidence="3" id="KW-1185">Reference proteome</keyword>
<proteinExistence type="predicted"/>
<sequence>MLWLARADPAVLRIIVTHAGLSASASFGPPAGHAQAVHAVIGCFLHIRVAMRAVVEGVARTAPSSTQIKASGDKLEATRTVEQYE</sequence>
<dbReference type="EMBL" id="VDMD01000069">
    <property type="protein sequence ID" value="TRM56434.1"/>
    <property type="molecule type" value="Genomic_DNA"/>
</dbReference>
<name>A0A550BV58_9AGAR</name>
<reference evidence="2 3" key="1">
    <citation type="journal article" date="2019" name="New Phytol.">
        <title>Comparative genomics reveals unique wood-decay strategies and fruiting body development in the Schizophyllaceae.</title>
        <authorList>
            <person name="Almasi E."/>
            <person name="Sahu N."/>
            <person name="Krizsan K."/>
            <person name="Balint B."/>
            <person name="Kovacs G.M."/>
            <person name="Kiss B."/>
            <person name="Cseklye J."/>
            <person name="Drula E."/>
            <person name="Henrissat B."/>
            <person name="Nagy I."/>
            <person name="Chovatia M."/>
            <person name="Adam C."/>
            <person name="LaButti K."/>
            <person name="Lipzen A."/>
            <person name="Riley R."/>
            <person name="Grigoriev I.V."/>
            <person name="Nagy L.G."/>
        </authorList>
    </citation>
    <scope>NUCLEOTIDE SEQUENCE [LARGE SCALE GENOMIC DNA]</scope>
    <source>
        <strain evidence="2 3">NL-1724</strain>
    </source>
</reference>
<accession>A0A550BV58</accession>
<evidence type="ECO:0000256" key="1">
    <source>
        <dbReference type="SAM" id="MobiDB-lite"/>
    </source>
</evidence>
<dbReference type="Proteomes" id="UP000320762">
    <property type="component" value="Unassembled WGS sequence"/>
</dbReference>
<protein>
    <submittedName>
        <fullName evidence="2">Uncharacterized protein</fullName>
    </submittedName>
</protein>
<organism evidence="2 3">
    <name type="scientific">Schizophyllum amplum</name>
    <dbReference type="NCBI Taxonomy" id="97359"/>
    <lineage>
        <taxon>Eukaryota</taxon>
        <taxon>Fungi</taxon>
        <taxon>Dikarya</taxon>
        <taxon>Basidiomycota</taxon>
        <taxon>Agaricomycotina</taxon>
        <taxon>Agaricomycetes</taxon>
        <taxon>Agaricomycetidae</taxon>
        <taxon>Agaricales</taxon>
        <taxon>Schizophyllaceae</taxon>
        <taxon>Schizophyllum</taxon>
    </lineage>
</organism>
<dbReference type="AlphaFoldDB" id="A0A550BV58"/>
<feature type="region of interest" description="Disordered" evidence="1">
    <location>
        <begin position="66"/>
        <end position="85"/>
    </location>
</feature>
<comment type="caution">
    <text evidence="2">The sequence shown here is derived from an EMBL/GenBank/DDBJ whole genome shotgun (WGS) entry which is preliminary data.</text>
</comment>
<evidence type="ECO:0000313" key="3">
    <source>
        <dbReference type="Proteomes" id="UP000320762"/>
    </source>
</evidence>
<evidence type="ECO:0000313" key="2">
    <source>
        <dbReference type="EMBL" id="TRM56434.1"/>
    </source>
</evidence>